<feature type="compositionally biased region" description="Low complexity" evidence="1">
    <location>
        <begin position="390"/>
        <end position="401"/>
    </location>
</feature>
<accession>A0AAD3D1S7</accession>
<keyword evidence="3" id="KW-1185">Reference proteome</keyword>
<evidence type="ECO:0000313" key="2">
    <source>
        <dbReference type="EMBL" id="GFH55110.1"/>
    </source>
</evidence>
<feature type="compositionally biased region" description="Basic residues" evidence="1">
    <location>
        <begin position="402"/>
        <end position="412"/>
    </location>
</feature>
<dbReference type="Proteomes" id="UP001054902">
    <property type="component" value="Unassembled WGS sequence"/>
</dbReference>
<organism evidence="2 3">
    <name type="scientific">Chaetoceros tenuissimus</name>
    <dbReference type="NCBI Taxonomy" id="426638"/>
    <lineage>
        <taxon>Eukaryota</taxon>
        <taxon>Sar</taxon>
        <taxon>Stramenopiles</taxon>
        <taxon>Ochrophyta</taxon>
        <taxon>Bacillariophyta</taxon>
        <taxon>Coscinodiscophyceae</taxon>
        <taxon>Chaetocerotophycidae</taxon>
        <taxon>Chaetocerotales</taxon>
        <taxon>Chaetocerotaceae</taxon>
        <taxon>Chaetoceros</taxon>
    </lineage>
</organism>
<feature type="region of interest" description="Disordered" evidence="1">
    <location>
        <begin position="372"/>
        <end position="435"/>
    </location>
</feature>
<gene>
    <name evidence="2" type="ORF">CTEN210_11586</name>
</gene>
<evidence type="ECO:0000256" key="1">
    <source>
        <dbReference type="SAM" id="MobiDB-lite"/>
    </source>
</evidence>
<sequence>MPLFPSLSKTSTFADANDESSSSAHPPTVIQLHNEKSINFTNATITSHEQDFRPLTYHTTSDASLGIWNCHCQIENSLPMKLCQEITGQVLFLCTVDLDCLNDLQSILHSMLENIKGYVAASSHDSSPEGSSGSTLLSQLKQCTFGKAPLEESMDNLWNIPVKDGQDANVNICILCMLPKGNKEITYRDKQAINLISYHLQKYCSEINCTLAYLEPIQKVVEGDNEQEDESKVERKGDAFLPKGLTMKEFMKEIHSLCLGSNKEGENDQDITSQTEDQQEEGENDQDSSTLHTQVSIFRPYEYDVDLINSVLLRGAGCPGVWNANTDSLWNALPPTHQEKSDKVMDTVSEEASNGDHEWLQKLADSVSAYVGAAGSGKDDKSVRSTMDQTIKTTRTTATAATKKKVIRKKPRPSGGSEKEDNKDVQDFFAGLLNK</sequence>
<proteinExistence type="predicted"/>
<comment type="caution">
    <text evidence="2">The sequence shown here is derived from an EMBL/GenBank/DDBJ whole genome shotgun (WGS) entry which is preliminary data.</text>
</comment>
<reference evidence="2 3" key="1">
    <citation type="journal article" date="2021" name="Sci. Rep.">
        <title>The genome of the diatom Chaetoceros tenuissimus carries an ancient integrated fragment of an extant virus.</title>
        <authorList>
            <person name="Hongo Y."/>
            <person name="Kimura K."/>
            <person name="Takaki Y."/>
            <person name="Yoshida Y."/>
            <person name="Baba S."/>
            <person name="Kobayashi G."/>
            <person name="Nagasaki K."/>
            <person name="Hano T."/>
            <person name="Tomaru Y."/>
        </authorList>
    </citation>
    <scope>NUCLEOTIDE SEQUENCE [LARGE SCALE GENOMIC DNA]</scope>
    <source>
        <strain evidence="2 3">NIES-3715</strain>
    </source>
</reference>
<evidence type="ECO:0000313" key="3">
    <source>
        <dbReference type="Proteomes" id="UP001054902"/>
    </source>
</evidence>
<dbReference type="EMBL" id="BLLK01000047">
    <property type="protein sequence ID" value="GFH55110.1"/>
    <property type="molecule type" value="Genomic_DNA"/>
</dbReference>
<feature type="region of interest" description="Disordered" evidence="1">
    <location>
        <begin position="262"/>
        <end position="292"/>
    </location>
</feature>
<feature type="compositionally biased region" description="Basic and acidic residues" evidence="1">
    <location>
        <begin position="417"/>
        <end position="426"/>
    </location>
</feature>
<feature type="compositionally biased region" description="Polar residues" evidence="1">
    <location>
        <begin position="7"/>
        <end position="25"/>
    </location>
</feature>
<feature type="region of interest" description="Disordered" evidence="1">
    <location>
        <begin position="1"/>
        <end position="27"/>
    </location>
</feature>
<name>A0AAD3D1S7_9STRA</name>
<protein>
    <submittedName>
        <fullName evidence="2">Uncharacterized protein</fullName>
    </submittedName>
</protein>
<feature type="compositionally biased region" description="Acidic residues" evidence="1">
    <location>
        <begin position="277"/>
        <end position="286"/>
    </location>
</feature>
<dbReference type="AlphaFoldDB" id="A0AAD3D1S7"/>